<dbReference type="EMBL" id="CP120992">
    <property type="protein sequence ID" value="WLQ42133.1"/>
    <property type="molecule type" value="Genomic_DNA"/>
</dbReference>
<feature type="domain" description="Methyltransferase" evidence="1">
    <location>
        <begin position="48"/>
        <end position="143"/>
    </location>
</feature>
<keyword evidence="3" id="KW-1185">Reference proteome</keyword>
<dbReference type="Proteomes" id="UP001229952">
    <property type="component" value="Chromosome"/>
</dbReference>
<reference evidence="2 3" key="1">
    <citation type="submission" date="2023-03" db="EMBL/GenBank/DDBJ databases">
        <title>Isolation and description of six Streptomyces strains from soil environments, able to metabolize different microbial glucans.</title>
        <authorList>
            <person name="Widen T."/>
            <person name="Larsbrink J."/>
        </authorList>
    </citation>
    <scope>NUCLEOTIDE SEQUENCE [LARGE SCALE GENOMIC DNA]</scope>
    <source>
        <strain evidence="2 3">Mut2</strain>
    </source>
</reference>
<name>A0ABY9I7N6_9ACTN</name>
<dbReference type="Pfam" id="PF13649">
    <property type="entry name" value="Methyltransf_25"/>
    <property type="match status" value="1"/>
</dbReference>
<dbReference type="InterPro" id="IPR041698">
    <property type="entry name" value="Methyltransf_25"/>
</dbReference>
<evidence type="ECO:0000259" key="1">
    <source>
        <dbReference type="Pfam" id="PF13649"/>
    </source>
</evidence>
<gene>
    <name evidence="2" type="ORF">P8A22_20520</name>
</gene>
<evidence type="ECO:0000313" key="2">
    <source>
        <dbReference type="EMBL" id="WLQ42133.1"/>
    </source>
</evidence>
<dbReference type="SUPFAM" id="SSF53335">
    <property type="entry name" value="S-adenosyl-L-methionine-dependent methyltransferases"/>
    <property type="match status" value="1"/>
</dbReference>
<dbReference type="InterPro" id="IPR029063">
    <property type="entry name" value="SAM-dependent_MTases_sf"/>
</dbReference>
<dbReference type="CDD" id="cd02440">
    <property type="entry name" value="AdoMet_MTases"/>
    <property type="match status" value="1"/>
</dbReference>
<accession>A0ABY9I7N6</accession>
<organism evidence="2 3">
    <name type="scientific">Streptomyces laculatispora</name>
    <dbReference type="NCBI Taxonomy" id="887464"/>
    <lineage>
        <taxon>Bacteria</taxon>
        <taxon>Bacillati</taxon>
        <taxon>Actinomycetota</taxon>
        <taxon>Actinomycetes</taxon>
        <taxon>Kitasatosporales</taxon>
        <taxon>Streptomycetaceae</taxon>
        <taxon>Streptomyces</taxon>
    </lineage>
</organism>
<sequence>MTSDPTTQDRRPHYAVEFADDYDRWFGKPGVSGATVDALEGLAGEGPVLELGIGTGRIALPLRARGLDVHGIDASEAMVGRLRAKPGGVDLPVTIGDFSRVPVPERDVFSLVYLAAGTFFELREQADQARCFAQVAQHLAPGGVFVFDSHVPEALAVAATGSQVVSEGDDHLVLCYRRIDPSVQRYSSHYVIHENDRTRQMRVEFRYAGAGELDLMARQAGLRLKERWGSWAGAPFTRDSTYHVSVYESR</sequence>
<evidence type="ECO:0000313" key="3">
    <source>
        <dbReference type="Proteomes" id="UP001229952"/>
    </source>
</evidence>
<dbReference type="GO" id="GO:0032259">
    <property type="term" value="P:methylation"/>
    <property type="evidence" value="ECO:0007669"/>
    <property type="project" value="UniProtKB-KW"/>
</dbReference>
<keyword evidence="2" id="KW-0489">Methyltransferase</keyword>
<dbReference type="GO" id="GO:0008168">
    <property type="term" value="F:methyltransferase activity"/>
    <property type="evidence" value="ECO:0007669"/>
    <property type="project" value="UniProtKB-KW"/>
</dbReference>
<proteinExistence type="predicted"/>
<dbReference type="Gene3D" id="3.40.50.150">
    <property type="entry name" value="Vaccinia Virus protein VP39"/>
    <property type="match status" value="1"/>
</dbReference>
<protein>
    <submittedName>
        <fullName evidence="2">Class I SAM-dependent methyltransferase</fullName>
        <ecNumber evidence="2">2.1.-.-</ecNumber>
    </submittedName>
</protein>
<keyword evidence="2" id="KW-0808">Transferase</keyword>
<dbReference type="RefSeq" id="WP_306089248.1">
    <property type="nucleotide sequence ID" value="NZ_CP120992.1"/>
</dbReference>
<dbReference type="EC" id="2.1.-.-" evidence="2"/>